<dbReference type="AlphaFoldDB" id="A0AAN9ADT2"/>
<dbReference type="EMBL" id="JAXCGZ010002037">
    <property type="protein sequence ID" value="KAK7084594.1"/>
    <property type="molecule type" value="Genomic_DNA"/>
</dbReference>
<gene>
    <name evidence="1" type="ORF">SK128_001750</name>
</gene>
<proteinExistence type="predicted"/>
<organism evidence="1 2">
    <name type="scientific">Halocaridina rubra</name>
    <name type="common">Hawaiian red shrimp</name>
    <dbReference type="NCBI Taxonomy" id="373956"/>
    <lineage>
        <taxon>Eukaryota</taxon>
        <taxon>Metazoa</taxon>
        <taxon>Ecdysozoa</taxon>
        <taxon>Arthropoda</taxon>
        <taxon>Crustacea</taxon>
        <taxon>Multicrustacea</taxon>
        <taxon>Malacostraca</taxon>
        <taxon>Eumalacostraca</taxon>
        <taxon>Eucarida</taxon>
        <taxon>Decapoda</taxon>
        <taxon>Pleocyemata</taxon>
        <taxon>Caridea</taxon>
        <taxon>Atyoidea</taxon>
        <taxon>Atyidae</taxon>
        <taxon>Halocaridina</taxon>
    </lineage>
</organism>
<comment type="caution">
    <text evidence="1">The sequence shown here is derived from an EMBL/GenBank/DDBJ whole genome shotgun (WGS) entry which is preliminary data.</text>
</comment>
<name>A0AAN9ADT2_HALRR</name>
<evidence type="ECO:0000313" key="1">
    <source>
        <dbReference type="EMBL" id="KAK7084594.1"/>
    </source>
</evidence>
<sequence length="52" mass="5853">MSYLLADPQPNELPTMVKDDYWETAFTPVEGKINFDSADFLLANQFTPAAEV</sequence>
<protein>
    <submittedName>
        <fullName evidence="1">Uncharacterized protein</fullName>
    </submittedName>
</protein>
<keyword evidence="2" id="KW-1185">Reference proteome</keyword>
<evidence type="ECO:0000313" key="2">
    <source>
        <dbReference type="Proteomes" id="UP001381693"/>
    </source>
</evidence>
<dbReference type="Proteomes" id="UP001381693">
    <property type="component" value="Unassembled WGS sequence"/>
</dbReference>
<reference evidence="1 2" key="1">
    <citation type="submission" date="2023-11" db="EMBL/GenBank/DDBJ databases">
        <title>Halocaridina rubra genome assembly.</title>
        <authorList>
            <person name="Smith C."/>
        </authorList>
    </citation>
    <scope>NUCLEOTIDE SEQUENCE [LARGE SCALE GENOMIC DNA]</scope>
    <source>
        <strain evidence="1">EP-1</strain>
        <tissue evidence="1">Whole</tissue>
    </source>
</reference>
<accession>A0AAN9ADT2</accession>